<dbReference type="EMBL" id="QEFB01000001">
    <property type="protein sequence ID" value="PWC08329.1"/>
    <property type="molecule type" value="Genomic_DNA"/>
</dbReference>
<dbReference type="RefSeq" id="WP_108962113.1">
    <property type="nucleotide sequence ID" value="NZ_QEFB01000001.1"/>
</dbReference>
<protein>
    <recommendedName>
        <fullName evidence="5">SDR family NAD(P)-dependent oxidoreductase</fullName>
    </recommendedName>
</protein>
<dbReference type="Proteomes" id="UP000244962">
    <property type="component" value="Unassembled WGS sequence"/>
</dbReference>
<dbReference type="PANTHER" id="PTHR24320">
    <property type="entry name" value="RETINOL DEHYDROGENASE"/>
    <property type="match status" value="1"/>
</dbReference>
<accession>A0A2U1THF7</accession>
<dbReference type="InterPro" id="IPR002347">
    <property type="entry name" value="SDR_fam"/>
</dbReference>
<evidence type="ECO:0000313" key="4">
    <source>
        <dbReference type="Proteomes" id="UP000244962"/>
    </source>
</evidence>
<name>A0A2U1THF7_9MICO</name>
<dbReference type="GO" id="GO:0016491">
    <property type="term" value="F:oxidoreductase activity"/>
    <property type="evidence" value="ECO:0007669"/>
    <property type="project" value="UniProtKB-KW"/>
</dbReference>
<dbReference type="Gene3D" id="3.40.50.720">
    <property type="entry name" value="NAD(P)-binding Rossmann-like Domain"/>
    <property type="match status" value="1"/>
</dbReference>
<dbReference type="PRINTS" id="PR00081">
    <property type="entry name" value="GDHRDH"/>
</dbReference>
<evidence type="ECO:0000256" key="1">
    <source>
        <dbReference type="ARBA" id="ARBA00006484"/>
    </source>
</evidence>
<dbReference type="SUPFAM" id="SSF51735">
    <property type="entry name" value="NAD(P)-binding Rossmann-fold domains"/>
    <property type="match status" value="1"/>
</dbReference>
<gene>
    <name evidence="3" type="ORF">DF223_03030</name>
</gene>
<dbReference type="Pfam" id="PF00106">
    <property type="entry name" value="adh_short"/>
    <property type="match status" value="1"/>
</dbReference>
<reference evidence="4" key="1">
    <citation type="submission" date="2018-04" db="EMBL/GenBank/DDBJ databases">
        <authorList>
            <person name="Liu S."/>
            <person name="Wang Z."/>
            <person name="Li J."/>
        </authorList>
    </citation>
    <scope>NUCLEOTIDE SEQUENCE [LARGE SCALE GENOMIC DNA]</scope>
    <source>
        <strain evidence="4">622</strain>
    </source>
</reference>
<organism evidence="3 4">
    <name type="scientific">Mycetocola zhujimingii</name>
    <dbReference type="NCBI Taxonomy" id="2079792"/>
    <lineage>
        <taxon>Bacteria</taxon>
        <taxon>Bacillati</taxon>
        <taxon>Actinomycetota</taxon>
        <taxon>Actinomycetes</taxon>
        <taxon>Micrococcales</taxon>
        <taxon>Microbacteriaceae</taxon>
        <taxon>Mycetocola</taxon>
    </lineage>
</organism>
<dbReference type="PANTHER" id="PTHR24320:SF148">
    <property type="entry name" value="NAD(P)-BINDING ROSSMANN-FOLD SUPERFAMILY PROTEIN"/>
    <property type="match status" value="1"/>
</dbReference>
<dbReference type="InterPro" id="IPR036291">
    <property type="entry name" value="NAD(P)-bd_dom_sf"/>
</dbReference>
<dbReference type="AlphaFoldDB" id="A0A2U1THF7"/>
<keyword evidence="4" id="KW-1185">Reference proteome</keyword>
<comment type="similarity">
    <text evidence="1">Belongs to the short-chain dehydrogenases/reductases (SDR) family.</text>
</comment>
<evidence type="ECO:0000256" key="2">
    <source>
        <dbReference type="ARBA" id="ARBA00023002"/>
    </source>
</evidence>
<comment type="caution">
    <text evidence="3">The sequence shown here is derived from an EMBL/GenBank/DDBJ whole genome shotgun (WGS) entry which is preliminary data.</text>
</comment>
<proteinExistence type="inferred from homology"/>
<keyword evidence="2" id="KW-0560">Oxidoreductase</keyword>
<evidence type="ECO:0000313" key="3">
    <source>
        <dbReference type="EMBL" id="PWC08329.1"/>
    </source>
</evidence>
<sequence length="303" mass="31780">MTAPYELEGKVAVVTGATGGMGQVIALELARAGALVIAIARNPRTADTLASQIRGEEGPGGFEVVVGDLSRRDGIIGASRAILAQHTSIQLLVNNAGAHFRDRRVSPDGLEMHVAVDYLAAYGLTTLLLPALRRGRARVVNVASDSLRDTRRVKLSGKPRPATLDNSDLGDLTRLNPAAGFVPFEAYARAKLLTVMAGYDLARTVASDGVTLNALHPGIVATEIINDLIPAVLRPVGGLIRRSMLTPAQGAAATLHLATTAGLKGVTGRYFVHGAETRTPPISYDLIAQAGLRDASDRFLAGD</sequence>
<evidence type="ECO:0008006" key="5">
    <source>
        <dbReference type="Google" id="ProtNLM"/>
    </source>
</evidence>